<evidence type="ECO:0000313" key="2">
    <source>
        <dbReference type="Proteomes" id="UP001479290"/>
    </source>
</evidence>
<proteinExistence type="predicted"/>
<organism evidence="1 2">
    <name type="scientific">Culter alburnus</name>
    <name type="common">Topmouth culter</name>
    <dbReference type="NCBI Taxonomy" id="194366"/>
    <lineage>
        <taxon>Eukaryota</taxon>
        <taxon>Metazoa</taxon>
        <taxon>Chordata</taxon>
        <taxon>Craniata</taxon>
        <taxon>Vertebrata</taxon>
        <taxon>Euteleostomi</taxon>
        <taxon>Actinopterygii</taxon>
        <taxon>Neopterygii</taxon>
        <taxon>Teleostei</taxon>
        <taxon>Ostariophysi</taxon>
        <taxon>Cypriniformes</taxon>
        <taxon>Xenocyprididae</taxon>
        <taxon>Xenocypridinae</taxon>
        <taxon>Culter</taxon>
    </lineage>
</organism>
<keyword evidence="2" id="KW-1185">Reference proteome</keyword>
<comment type="caution">
    <text evidence="1">The sequence shown here is derived from an EMBL/GenBank/DDBJ whole genome shotgun (WGS) entry which is preliminary data.</text>
</comment>
<dbReference type="AlphaFoldDB" id="A0AAW1ZCS1"/>
<name>A0AAW1ZCS1_CULAL</name>
<gene>
    <name evidence="1" type="ORF">ABG768_011201</name>
</gene>
<sequence length="97" mass="11077">MAALFIHRRCCHRELHTAMASSARGARSGALTPIALSQWMANEQLRNRIRKEEERKRQENRLPGLRLGCYSAFLNSAPRGFELVFGCHLWPTLVVQS</sequence>
<dbReference type="Proteomes" id="UP001479290">
    <property type="component" value="Unassembled WGS sequence"/>
</dbReference>
<accession>A0AAW1ZCS1</accession>
<evidence type="ECO:0000313" key="1">
    <source>
        <dbReference type="EMBL" id="KAK9959121.1"/>
    </source>
</evidence>
<protein>
    <submittedName>
        <fullName evidence="1">Uncharacterized protein</fullName>
    </submittedName>
</protein>
<reference evidence="1 2" key="1">
    <citation type="submission" date="2024-05" db="EMBL/GenBank/DDBJ databases">
        <title>A high-quality chromosomal-level genome assembly of Topmouth culter (Culter alburnus).</title>
        <authorList>
            <person name="Zhao H."/>
        </authorList>
    </citation>
    <scope>NUCLEOTIDE SEQUENCE [LARGE SCALE GENOMIC DNA]</scope>
    <source>
        <strain evidence="1">CATC2023</strain>
        <tissue evidence="1">Muscle</tissue>
    </source>
</reference>
<dbReference type="EMBL" id="JAWDJR010000018">
    <property type="protein sequence ID" value="KAK9959121.1"/>
    <property type="molecule type" value="Genomic_DNA"/>
</dbReference>